<evidence type="ECO:0000313" key="3">
    <source>
        <dbReference type="Proteomes" id="UP001621706"/>
    </source>
</evidence>
<accession>A0ABW8P5L5</accession>
<feature type="compositionally biased region" description="Basic and acidic residues" evidence="1">
    <location>
        <begin position="250"/>
        <end position="263"/>
    </location>
</feature>
<keyword evidence="3" id="KW-1185">Reference proteome</keyword>
<organism evidence="2 3">
    <name type="scientific">Flavobacterium oreochromis</name>
    <dbReference type="NCBI Taxonomy" id="2906078"/>
    <lineage>
        <taxon>Bacteria</taxon>
        <taxon>Pseudomonadati</taxon>
        <taxon>Bacteroidota</taxon>
        <taxon>Flavobacteriia</taxon>
        <taxon>Flavobacteriales</taxon>
        <taxon>Flavobacteriaceae</taxon>
        <taxon>Flavobacterium</taxon>
    </lineage>
</organism>
<reference evidence="2 3" key="1">
    <citation type="submission" date="2024-02" db="EMBL/GenBank/DDBJ databases">
        <title>Comparative Genomic Analysis of Flavobacterium Species Causing Columnaris Disease of Freshwater Fish in Thailand: Insights into Virulence and Resistance Mechanisms.</title>
        <authorList>
            <person name="Nguyen D."/>
            <person name="Chokmangmeepisarn P."/>
            <person name="Khianchaikhan K."/>
            <person name="Morishita M."/>
            <person name="Bunnoy A."/>
            <person name="Rodkhum C."/>
        </authorList>
    </citation>
    <scope>NUCLEOTIDE SEQUENCE [LARGE SCALE GENOMIC DNA]</scope>
    <source>
        <strain evidence="2 3">CNRT2201</strain>
    </source>
</reference>
<feature type="region of interest" description="Disordered" evidence="1">
    <location>
        <begin position="245"/>
        <end position="273"/>
    </location>
</feature>
<evidence type="ECO:0008006" key="4">
    <source>
        <dbReference type="Google" id="ProtNLM"/>
    </source>
</evidence>
<evidence type="ECO:0000313" key="2">
    <source>
        <dbReference type="EMBL" id="MFK6999641.1"/>
    </source>
</evidence>
<dbReference type="EMBL" id="JAZGZP010000002">
    <property type="protein sequence ID" value="MFK6999641.1"/>
    <property type="molecule type" value="Genomic_DNA"/>
</dbReference>
<dbReference type="RefSeq" id="WP_088397335.1">
    <property type="nucleotide sequence ID" value="NZ_JAZGZP010000002.1"/>
</dbReference>
<protein>
    <recommendedName>
        <fullName evidence="4">RHS repeat-associated core domain-containing protein</fullName>
    </recommendedName>
</protein>
<name>A0ABW8P5L5_9FLAO</name>
<evidence type="ECO:0000256" key="1">
    <source>
        <dbReference type="SAM" id="MobiDB-lite"/>
    </source>
</evidence>
<proteinExistence type="predicted"/>
<dbReference type="Proteomes" id="UP001621706">
    <property type="component" value="Unassembled WGS sequence"/>
</dbReference>
<gene>
    <name evidence="2" type="ORF">V3I07_01895</name>
</gene>
<sequence length="1867" mass="210103">MMIKSIRESRVTKVFVWYLMILFFLESTNSLSIYALTNGPKQPEFESFTPISASEMVDLSSGDLNYNIPIMDVGGYPINLAYNTGITMDQEASWVGLGWDLSAGQIARNMRGIPDDFNGDGITYENSMKDNITVGGNFNMFLSPFGFAENGDPNSGLKVNTGIDVKYNNYDGVTFSCSKGISYAAHNGMTVGVQMNSSIDEGVSISPSISYSHKINNTHDKDNSLGASLGCTYNSRKGMENMSLSISSSRKGDDSFKKDKKGNEIAGSRRHNSSSNTLFGSSYSFVNSSYTPTKRLGMRTSSYDFNFNLETPLWGIDPGFKIGGYKIIQGLDDSEKYKTMKSFGYENTHRADLVGVLDFNREKDRVISPYTTLLPQTNYTYDQYSIQGHGISGSFRPFRGKVGVVYDNYVVDVSKAFNLGVEIGIGGGTHFGFNATTIDTHSYTKLWENNALSRFAIDKSNELDFEEVYFKGLGSLSVDKDKKLFEEHLGSYKAIRFNLTGEEMDRNISSEYYCFDGYGRVNNITSSTSVLARNSRVRRNQAIQKITEEEVAKYGYAESRNHYAKKHHTVQYRVRDVGGNCYVYGKALYNITKKEASFDMSGGIPDSNKGLIDYIPESDNSTANSRKGDQYFNRITTPAYVHTYLLTSILSSDYQDLKNDGVTDDDLGSYTKIEYANNPNSDPNPNGNIYKWRIPYGKNKANFNTGLFSNPKDDKASYTYGEKELAYIKKIETKTHVAIFKISKRKDNYGVLDENGGFNSESMSYKLDKIKLYSKAEYNKEGDKAIPIKVAHFVYDYSLCPGIENNSGSKELNSNEMENQGGKLTLKKIYFTYRNSNMGEFTPYTFEYANNKRYDMRSYDMWSNYKKENEGITSDLITSPLTNAEFPYVEQNQSKADENTSSWTLNKINLPSGGVIQVDYESDDYRYVQNKEVMQMFKVIGCGNESFQNLTNTSGLTSADYIYVQLDKPVTNENEFRNKYIRNLINQSLYFRFLLNMTNPNPLPGSSTDQKYDFVTGYATLSGQFKVNSSNPSIVAIGLNKQDLNKSSGGTPNINPITKAGYNFGRTNLHKLVFSLTNNMDNTDIKDVIINLIGTLATQNDIFSSPNRKLKNNDIASSFIPNKSWVRLMHPDNKKLGGGCRVKEIRLLDNWDVMTNNDNNDNYSQFYGQQYNYKGKEGYSSGVASYEPLGSKENPLITPIWDENNPGALLSPEEQQNYTEGPVGESFFPSPRITYSRVEVKNLPREEKRGDDIYEVKKHATGKVVTEFFTTKDYPTIVSVTPIASQYDKTPVLASLLSIETKDHLTLSQGFTVHTNDMDGKMKSQRVYPEGDSQAISGIDYIYYNKDNATVNSQEGLLDNEVTTINKNGTIESNIVGVDYDVVNDFRENSTVTENVGIAFNLEGLPLAVVYIIIPSPIPSYSHHETVLKTAATTKLIHSSGILRETIAYDLGSTVSTKNLAFDAETGEVLVTQTVNEYNDNYYTLNYPAYWNYKTMGQAITNLNISCNVALLNGSKDNYIFTPNLNASKFLVDGDLVFVNCKTINDLDSYPESFKAWVVNVKENGSFDLIDSKGIKINDTRLLTGSIKVIQSAYKNLQTSSMASVTSMINPLATGRTNLTGIFDSDSWGAYRIINASAIEYSNVWPGPCESGMPLVSYDSNNNMEFEYNKKYNQNQNPVDRRKRTYNPYLYNILGNWRANKSYAYLTGRNTAATKTTPRISGYFNDFHPFYQWDIKNNKWVINREKWQYASEVSLYNNHGQEIENKDALERHSAALFGYNYKLPLAVGSNTKYSELGFDNFEDYDQDNKALDTKSHFNFQNALKENVNYISSKHSHSGRKSLRVAPIATAKIERKIKTCSSISTIKK</sequence>
<comment type="caution">
    <text evidence="2">The sequence shown here is derived from an EMBL/GenBank/DDBJ whole genome shotgun (WGS) entry which is preliminary data.</text>
</comment>